<protein>
    <submittedName>
        <fullName evidence="1">Uncharacterized protein</fullName>
    </submittedName>
</protein>
<gene>
    <name evidence="1" type="ORF">LCGC14_0359230</name>
</gene>
<name>A0A0F9WGL8_9ZZZZ</name>
<evidence type="ECO:0000313" key="1">
    <source>
        <dbReference type="EMBL" id="KKN77508.1"/>
    </source>
</evidence>
<proteinExistence type="predicted"/>
<dbReference type="AlphaFoldDB" id="A0A0F9WGL8"/>
<sequence length="185" mass="21339">MNDKLKEKVADKMHEAWSGWMAYIFRKSKVNPDGTITIPQWAVKRWSKQVDTWYKDLPENMKDSDREEADKILALPEIKSALDKLEMLKITKEIFEIQRELKSLPALPDIELIVDCPECKYSSGKSTGLAHRTQCWNKCKSCKGTGQITQKVTLDEFIEAVTEYMRNNDIPFKGGVLRLEGEILK</sequence>
<organism evidence="1">
    <name type="scientific">marine sediment metagenome</name>
    <dbReference type="NCBI Taxonomy" id="412755"/>
    <lineage>
        <taxon>unclassified sequences</taxon>
        <taxon>metagenomes</taxon>
        <taxon>ecological metagenomes</taxon>
    </lineage>
</organism>
<accession>A0A0F9WGL8</accession>
<reference evidence="1" key="1">
    <citation type="journal article" date="2015" name="Nature">
        <title>Complex archaea that bridge the gap between prokaryotes and eukaryotes.</title>
        <authorList>
            <person name="Spang A."/>
            <person name="Saw J.H."/>
            <person name="Jorgensen S.L."/>
            <person name="Zaremba-Niedzwiedzka K."/>
            <person name="Martijn J."/>
            <person name="Lind A.E."/>
            <person name="van Eijk R."/>
            <person name="Schleper C."/>
            <person name="Guy L."/>
            <person name="Ettema T.J."/>
        </authorList>
    </citation>
    <scope>NUCLEOTIDE SEQUENCE</scope>
</reference>
<comment type="caution">
    <text evidence="1">The sequence shown here is derived from an EMBL/GenBank/DDBJ whole genome shotgun (WGS) entry which is preliminary data.</text>
</comment>
<dbReference type="EMBL" id="LAZR01000277">
    <property type="protein sequence ID" value="KKN77508.1"/>
    <property type="molecule type" value="Genomic_DNA"/>
</dbReference>